<dbReference type="InterPro" id="IPR015424">
    <property type="entry name" value="PyrdxlP-dep_Trfase"/>
</dbReference>
<gene>
    <name evidence="5" type="ORF">UK23_40815</name>
</gene>
<dbReference type="Pfam" id="PF00155">
    <property type="entry name" value="Aminotran_1_2"/>
    <property type="match status" value="1"/>
</dbReference>
<dbReference type="EC" id="2.6.1.-" evidence="3"/>
<dbReference type="OrthoDB" id="3401872at2"/>
<evidence type="ECO:0000256" key="2">
    <source>
        <dbReference type="ARBA" id="ARBA00022898"/>
    </source>
</evidence>
<dbReference type="InterPro" id="IPR015422">
    <property type="entry name" value="PyrdxlP-dep_Trfase_small"/>
</dbReference>
<dbReference type="InterPro" id="IPR004838">
    <property type="entry name" value="NHTrfase_class1_PyrdxlP-BS"/>
</dbReference>
<dbReference type="SUPFAM" id="SSF53383">
    <property type="entry name" value="PLP-dependent transferases"/>
    <property type="match status" value="1"/>
</dbReference>
<dbReference type="GO" id="GO:0030170">
    <property type="term" value="F:pyridoxal phosphate binding"/>
    <property type="evidence" value="ECO:0007669"/>
    <property type="project" value="InterPro"/>
</dbReference>
<dbReference type="PATRIC" id="fig|68170.10.peg.1087"/>
<evidence type="ECO:0000313" key="5">
    <source>
        <dbReference type="EMBL" id="KJK39194.1"/>
    </source>
</evidence>
<proteinExistence type="inferred from homology"/>
<dbReference type="STRING" id="68170.GCA_000974445_01983"/>
<dbReference type="GO" id="GO:0008483">
    <property type="term" value="F:transaminase activity"/>
    <property type="evidence" value="ECO:0007669"/>
    <property type="project" value="UniProtKB-KW"/>
</dbReference>
<dbReference type="Gene3D" id="3.40.640.10">
    <property type="entry name" value="Type I PLP-dependent aspartate aminotransferase-like (Major domain)"/>
    <property type="match status" value="1"/>
</dbReference>
<dbReference type="NCBIfam" id="NF005915">
    <property type="entry name" value="PRK07908.1"/>
    <property type="match status" value="1"/>
</dbReference>
<comment type="cofactor">
    <cofactor evidence="1 3">
        <name>pyridoxal 5'-phosphate</name>
        <dbReference type="ChEBI" id="CHEBI:597326"/>
    </cofactor>
</comment>
<evidence type="ECO:0000256" key="1">
    <source>
        <dbReference type="ARBA" id="ARBA00001933"/>
    </source>
</evidence>
<feature type="domain" description="Aminotransferase class I/classII large" evidence="4">
    <location>
        <begin position="35"/>
        <end position="323"/>
    </location>
</feature>
<comment type="similarity">
    <text evidence="3">Belongs to the class-I pyridoxal-phosphate-dependent aminotransferase family.</text>
</comment>
<dbReference type="Proteomes" id="UP000033393">
    <property type="component" value="Unassembled WGS sequence"/>
</dbReference>
<dbReference type="eggNOG" id="COG0079">
    <property type="taxonomic scope" value="Bacteria"/>
</dbReference>
<keyword evidence="3" id="KW-0032">Aminotransferase</keyword>
<name>A0A0F0GGQ4_LENAE</name>
<comment type="caution">
    <text evidence="5">The sequence shown here is derived from an EMBL/GenBank/DDBJ whole genome shotgun (WGS) entry which is preliminary data.</text>
</comment>
<dbReference type="InterPro" id="IPR015421">
    <property type="entry name" value="PyrdxlP-dep_Trfase_major"/>
</dbReference>
<keyword evidence="2" id="KW-0663">Pyridoxal phosphate</keyword>
<sequence>MTSPDLRHHGDVDAAPGLADFAVNVRVPRPPRWLRDRLAAALDDLGRYPSKQAEQSAREAVARRHGRSPDEVLLLNGAAEGFALLPKLSPRRVAIVHPGFTEPEVAFRDAGIPIEHVLLDGDFQLRNTHVEADLTVIGNPTNPTSVLHAGEALKALPGKLVVDEAFMDAVPGEPESLAHDPDVLVLRSLTKTWGLAGLRAGYFLGDPETLAKLAHGRPHWPVGSLTLEAITACCEPEALKASEQFAKEAEEHAAYAAQQLEDLVVVPPKAPFVLIRVPRGTREALRDKGIAARRCDTFPGLDDTYLRVAIRPPEEFAVFVDALRVVMEELA</sequence>
<dbReference type="AlphaFoldDB" id="A0A0F0GGQ4"/>
<dbReference type="EMBL" id="JYJG01000406">
    <property type="protein sequence ID" value="KJK39194.1"/>
    <property type="molecule type" value="Genomic_DNA"/>
</dbReference>
<accession>A0A0F0GGQ4</accession>
<evidence type="ECO:0000313" key="6">
    <source>
        <dbReference type="Proteomes" id="UP000033393"/>
    </source>
</evidence>
<keyword evidence="3" id="KW-0808">Transferase</keyword>
<dbReference type="PROSITE" id="PS00105">
    <property type="entry name" value="AA_TRANSFER_CLASS_1"/>
    <property type="match status" value="1"/>
</dbReference>
<dbReference type="PANTHER" id="PTHR42885:SF1">
    <property type="entry name" value="THREONINE-PHOSPHATE DECARBOXYLASE"/>
    <property type="match status" value="1"/>
</dbReference>
<dbReference type="InterPro" id="IPR004839">
    <property type="entry name" value="Aminotransferase_I/II_large"/>
</dbReference>
<reference evidence="5 6" key="1">
    <citation type="submission" date="2015-02" db="EMBL/GenBank/DDBJ databases">
        <authorList>
            <person name="Ju K.-S."/>
            <person name="Doroghazi J.R."/>
            <person name="Metcalf W."/>
        </authorList>
    </citation>
    <scope>NUCLEOTIDE SEQUENCE [LARGE SCALE GENOMIC DNA]</scope>
    <source>
        <strain evidence="5 6">NRRL B-16140</strain>
    </source>
</reference>
<evidence type="ECO:0000259" key="4">
    <source>
        <dbReference type="Pfam" id="PF00155"/>
    </source>
</evidence>
<dbReference type="Gene3D" id="3.90.1150.10">
    <property type="entry name" value="Aspartate Aminotransferase, domain 1"/>
    <property type="match status" value="1"/>
</dbReference>
<keyword evidence="6" id="KW-1185">Reference proteome</keyword>
<dbReference type="RefSeq" id="WP_045317169.1">
    <property type="nucleotide sequence ID" value="NZ_JYJG01000406.1"/>
</dbReference>
<protein>
    <recommendedName>
        <fullName evidence="3">Aminotransferase</fullName>
        <ecNumber evidence="3">2.6.1.-</ecNumber>
    </recommendedName>
</protein>
<organism evidence="5 6">
    <name type="scientific">Lentzea aerocolonigenes</name>
    <name type="common">Lechevalieria aerocolonigenes</name>
    <name type="synonym">Saccharothrix aerocolonigenes</name>
    <dbReference type="NCBI Taxonomy" id="68170"/>
    <lineage>
        <taxon>Bacteria</taxon>
        <taxon>Bacillati</taxon>
        <taxon>Actinomycetota</taxon>
        <taxon>Actinomycetes</taxon>
        <taxon>Pseudonocardiales</taxon>
        <taxon>Pseudonocardiaceae</taxon>
        <taxon>Lentzea</taxon>
    </lineage>
</organism>
<evidence type="ECO:0000256" key="3">
    <source>
        <dbReference type="RuleBase" id="RU000481"/>
    </source>
</evidence>
<dbReference type="PANTHER" id="PTHR42885">
    <property type="entry name" value="HISTIDINOL-PHOSPHATE AMINOTRANSFERASE-RELATED"/>
    <property type="match status" value="1"/>
</dbReference>
<dbReference type="CDD" id="cd00609">
    <property type="entry name" value="AAT_like"/>
    <property type="match status" value="1"/>
</dbReference>